<feature type="signal peptide" evidence="1">
    <location>
        <begin position="1"/>
        <end position="16"/>
    </location>
</feature>
<feature type="chain" id="PRO_5013410091" description="Cell division coordinator CpoB" evidence="1">
    <location>
        <begin position="17"/>
        <end position="255"/>
    </location>
</feature>
<dbReference type="InterPro" id="IPR011990">
    <property type="entry name" value="TPR-like_helical_dom_sf"/>
</dbReference>
<feature type="coiled-coil region" evidence="1">
    <location>
        <begin position="67"/>
        <end position="94"/>
    </location>
</feature>
<dbReference type="SUPFAM" id="SSF48452">
    <property type="entry name" value="TPR-like"/>
    <property type="match status" value="1"/>
</dbReference>
<dbReference type="GO" id="GO:0030288">
    <property type="term" value="C:outer membrane-bounded periplasmic space"/>
    <property type="evidence" value="ECO:0007669"/>
    <property type="project" value="UniProtKB-UniRule"/>
</dbReference>
<dbReference type="GO" id="GO:0070206">
    <property type="term" value="P:protein trimerization"/>
    <property type="evidence" value="ECO:0007669"/>
    <property type="project" value="InterPro"/>
</dbReference>
<keyword evidence="1" id="KW-0574">Periplasm</keyword>
<dbReference type="GO" id="GO:0043093">
    <property type="term" value="P:FtsZ-dependent cytokinesis"/>
    <property type="evidence" value="ECO:0007669"/>
    <property type="project" value="UniProtKB-UniRule"/>
</dbReference>
<dbReference type="AlphaFoldDB" id="A0A1Y5HW27"/>
<keyword evidence="1" id="KW-0175">Coiled coil</keyword>
<dbReference type="InterPro" id="IPR019734">
    <property type="entry name" value="TPR_rpt"/>
</dbReference>
<evidence type="ECO:0000256" key="1">
    <source>
        <dbReference type="HAMAP-Rule" id="MF_02066"/>
    </source>
</evidence>
<comment type="subcellular location">
    <subcellularLocation>
        <location evidence="1">Periplasm</location>
    </subcellularLocation>
</comment>
<name>A0A1Y5HW27_OLEAN</name>
<dbReference type="InterPro" id="IPR034706">
    <property type="entry name" value="CpoB"/>
</dbReference>
<organism evidence="4 5">
    <name type="scientific">Oleispira antarctica</name>
    <dbReference type="NCBI Taxonomy" id="188908"/>
    <lineage>
        <taxon>Bacteria</taxon>
        <taxon>Pseudomonadati</taxon>
        <taxon>Pseudomonadota</taxon>
        <taxon>Gammaproteobacteria</taxon>
        <taxon>Oceanospirillales</taxon>
        <taxon>Oceanospirillaceae</taxon>
        <taxon>Oleispira</taxon>
    </lineage>
</organism>
<dbReference type="HAMAP" id="MF_02066">
    <property type="entry name" value="CpoB"/>
    <property type="match status" value="1"/>
</dbReference>
<evidence type="ECO:0000256" key="2">
    <source>
        <dbReference type="PROSITE-ProRule" id="PRU00339"/>
    </source>
</evidence>
<keyword evidence="1" id="KW-0732">Signal</keyword>
<evidence type="ECO:0000313" key="5">
    <source>
        <dbReference type="Proteomes" id="UP000227088"/>
    </source>
</evidence>
<accession>A0A1Y5HW27</accession>
<feature type="repeat" description="TPR" evidence="2">
    <location>
        <begin position="166"/>
        <end position="199"/>
    </location>
</feature>
<dbReference type="NCBIfam" id="TIGR02795">
    <property type="entry name" value="tol_pal_ybgF"/>
    <property type="match status" value="1"/>
</dbReference>
<dbReference type="Gene3D" id="1.20.5.110">
    <property type="match status" value="1"/>
</dbReference>
<comment type="similarity">
    <text evidence="1">Belongs to the CpoB family.</text>
</comment>
<reference evidence="5" key="1">
    <citation type="journal article" date="2017" name="Proc. Natl. Acad. Sci. U.S.A.">
        <title>Simulation of Deepwater Horizon oil plume reveals substrate specialization within a complex community of hydrocarbon degraders.</title>
        <authorList>
            <person name="Hu P."/>
            <person name="Dubinsky E.A."/>
            <person name="Probst A.J."/>
            <person name="Wang J."/>
            <person name="Sieber C.M.K."/>
            <person name="Tom L.M."/>
            <person name="Gardinali P."/>
            <person name="Banfield J.F."/>
            <person name="Atlas R.M."/>
            <person name="Andersen G.L."/>
        </authorList>
    </citation>
    <scope>NUCLEOTIDE SEQUENCE [LARGE SCALE GENOMIC DNA]</scope>
</reference>
<dbReference type="Pfam" id="PF16331">
    <property type="entry name" value="TolA_bind_tri"/>
    <property type="match status" value="1"/>
</dbReference>
<dbReference type="Gene3D" id="1.25.40.10">
    <property type="entry name" value="Tetratricopeptide repeat domain"/>
    <property type="match status" value="1"/>
</dbReference>
<dbReference type="InterPro" id="IPR014162">
    <property type="entry name" value="CpoB_C"/>
</dbReference>
<dbReference type="EMBL" id="MABE01000279">
    <property type="protein sequence ID" value="OUS40667.1"/>
    <property type="molecule type" value="Genomic_DNA"/>
</dbReference>
<comment type="caution">
    <text evidence="4">The sequence shown here is derived from an EMBL/GenBank/DDBJ whole genome shotgun (WGS) entry which is preliminary data.</text>
</comment>
<evidence type="ECO:0000259" key="3">
    <source>
        <dbReference type="Pfam" id="PF16331"/>
    </source>
</evidence>
<proteinExistence type="inferred from homology"/>
<dbReference type="Pfam" id="PF14559">
    <property type="entry name" value="TPR_19"/>
    <property type="match status" value="1"/>
</dbReference>
<comment type="function">
    <text evidence="1">Mediates coordination of peptidoglycan synthesis and outer membrane constriction during cell division.</text>
</comment>
<dbReference type="PROSITE" id="PS50005">
    <property type="entry name" value="TPR"/>
    <property type="match status" value="1"/>
</dbReference>
<keyword evidence="1" id="KW-0131">Cell cycle</keyword>
<dbReference type="InterPro" id="IPR032519">
    <property type="entry name" value="YbgF_tri"/>
</dbReference>
<protein>
    <recommendedName>
        <fullName evidence="1">Cell division coordinator CpoB</fullName>
    </recommendedName>
</protein>
<keyword evidence="1" id="KW-0132">Cell division</keyword>
<gene>
    <name evidence="1" type="primary">cpoB</name>
    <name evidence="4" type="ORF">A9R00_04800</name>
</gene>
<sequence length="255" mass="28001" precursor="true">MKYLLPLALVISMASAAEDGWVAVGKAPTAKPATQAATPAQPFSEQTPTAAVAHGSSSLQVELLGMVETMQQEIAELRGTVEEQSHTIEMLQRQQQQRYLDLDKRMSELMQKPTAQPATTASGEQVLPADELYASAMAFIKRKDFSNALVQLDLFAKTYPKHTLAANAFYWSGEVQLAEGNYSLAINQFKQVVEHHSKHSKAADSHYKLAVAYDRSGDTAKAKQILNTVVSKYAGKSDSVVRLAERYLKRLQSAN</sequence>
<evidence type="ECO:0000313" key="4">
    <source>
        <dbReference type="EMBL" id="OUS40667.1"/>
    </source>
</evidence>
<keyword evidence="2" id="KW-0802">TPR repeat</keyword>
<feature type="domain" description="YbgF trimerisation" evidence="3">
    <location>
        <begin position="54"/>
        <end position="115"/>
    </location>
</feature>
<dbReference type="Proteomes" id="UP000227088">
    <property type="component" value="Unassembled WGS sequence"/>
</dbReference>